<dbReference type="GO" id="GO:0005886">
    <property type="term" value="C:plasma membrane"/>
    <property type="evidence" value="ECO:0007669"/>
    <property type="project" value="TreeGrafter"/>
</dbReference>
<dbReference type="PANTHER" id="PTHR12011">
    <property type="entry name" value="ADHESION G-PROTEIN COUPLED RECEPTOR"/>
    <property type="match status" value="1"/>
</dbReference>
<comment type="caution">
    <text evidence="7">The sequence shown here is derived from an EMBL/GenBank/DDBJ whole genome shotgun (WGS) entry which is preliminary data.</text>
</comment>
<feature type="domain" description="G-protein coupled receptors family 2 profile 2" evidence="6">
    <location>
        <begin position="302"/>
        <end position="487"/>
    </location>
</feature>
<dbReference type="Gene3D" id="1.20.1070.10">
    <property type="entry name" value="Rhodopsin 7-helix transmembrane proteins"/>
    <property type="match status" value="2"/>
</dbReference>
<evidence type="ECO:0000256" key="4">
    <source>
        <dbReference type="ARBA" id="ARBA00023136"/>
    </source>
</evidence>
<keyword evidence="2 5" id="KW-0812">Transmembrane</keyword>
<feature type="transmembrane region" description="Helical" evidence="5">
    <location>
        <begin position="577"/>
        <end position="597"/>
    </location>
</feature>
<gene>
    <name evidence="7" type="ORF">C0J50_17290</name>
</gene>
<reference evidence="7" key="1">
    <citation type="submission" date="2018-07" db="EMBL/GenBank/DDBJ databases">
        <title>Comparative genomics of catfishes provides insights into carnivory and benthic adaptation.</title>
        <authorList>
            <person name="Zhang Y."/>
            <person name="Wang D."/>
            <person name="Peng Z."/>
            <person name="Zheng S."/>
            <person name="Shao F."/>
            <person name="Tao W."/>
        </authorList>
    </citation>
    <scope>NUCLEOTIDE SEQUENCE</scope>
    <source>
        <strain evidence="7">Chongqing</strain>
    </source>
</reference>
<keyword evidence="7" id="KW-0675">Receptor</keyword>
<evidence type="ECO:0000256" key="3">
    <source>
        <dbReference type="ARBA" id="ARBA00022989"/>
    </source>
</evidence>
<feature type="transmembrane region" description="Helical" evidence="5">
    <location>
        <begin position="508"/>
        <end position="527"/>
    </location>
</feature>
<feature type="transmembrane region" description="Helical" evidence="5">
    <location>
        <begin position="731"/>
        <end position="751"/>
    </location>
</feature>
<feature type="transmembrane region" description="Helical" evidence="5">
    <location>
        <begin position="391"/>
        <end position="413"/>
    </location>
</feature>
<dbReference type="GO" id="GO:0007166">
    <property type="term" value="P:cell surface receptor signaling pathway"/>
    <property type="evidence" value="ECO:0007669"/>
    <property type="project" value="InterPro"/>
</dbReference>
<comment type="subcellular location">
    <subcellularLocation>
        <location evidence="1">Membrane</location>
        <topology evidence="1">Multi-pass membrane protein</topology>
    </subcellularLocation>
</comment>
<dbReference type="PROSITE" id="PS50261">
    <property type="entry name" value="G_PROTEIN_RECEP_F2_4"/>
    <property type="match status" value="2"/>
</dbReference>
<organism evidence="7 8">
    <name type="scientific">Silurus asotus</name>
    <name type="common">Amur catfish</name>
    <name type="synonym">Parasilurus asotus</name>
    <dbReference type="NCBI Taxonomy" id="30991"/>
    <lineage>
        <taxon>Eukaryota</taxon>
        <taxon>Metazoa</taxon>
        <taxon>Chordata</taxon>
        <taxon>Craniata</taxon>
        <taxon>Vertebrata</taxon>
        <taxon>Euteleostomi</taxon>
        <taxon>Actinopterygii</taxon>
        <taxon>Neopterygii</taxon>
        <taxon>Teleostei</taxon>
        <taxon>Ostariophysi</taxon>
        <taxon>Siluriformes</taxon>
        <taxon>Siluridae</taxon>
        <taxon>Silurus</taxon>
    </lineage>
</organism>
<dbReference type="EMBL" id="MU551603">
    <property type="protein sequence ID" value="KAI5623503.1"/>
    <property type="molecule type" value="Genomic_DNA"/>
</dbReference>
<sequence length="786" mass="90941">MGMSLCTKEGSGGVRLQGEEVEKVKEFRYLGSTVQSNRECVREVKKRVQAGWSGWRRVIAGVICNRRVSVRVKGKVYRTVVRPEMLYGLETVALSKRQEVELEVAELKMLRCSLGVTTMDRIRNAFIKRTAHVGCFGDKVREVRLRWFGHVQRRNMGYISRSMLRIEPPGRRKRESLRRRFMDVVKEDMQDVKTLSESAAVAFMSYADMEDFLKPNDQMKALMSNVVSVTLPKTQNKWLTQPINITFKHIRTLFGATVSMHCEIVLNMPVAQGVGIFFLTLCLLTFAFCCQNSNETNAALQACAIIKSLRRFFFISTFVWMFIETVVIFLFLKNISQIRSNLEQGLKWNRVNMVGYLIPVVVVIVCTAISAENDVNGECWETKDEEEKFDYLILFIVASNVLLYIIIIIIMVFTLKQLRNMNLQRPNRDNTNLVMRVMFKSLAQFIILGCYWILRYIPNDNVGLYNVFLFLNTQQGTFIFIVHCLLNQETLFGATVSMHCEIVLNMPVAQGVGIFFLTLCLLTFAFCCQNSNETNAALINLCLNLLLFDLLDQPNSFFQLHLQTPQACAIMKSLRRFFFISTFVWMFIETVVIFLFLKNISQIRSNLEQGLRWNRVNMVGYLIPVVVVIVCTAISAENDVNGECWETKDEEEKFDYLILFIVASNMLLYIIIIIIMVFTLKQLRNMNLQRPNRDNTNLVMRVMFKSLAQFIILGCYWILRYIPNDNVGLYNVFLFLNTQQGTFIFIVHCLLNQEVRQKYRKIWDGICCYKNPGEASQAAETQETQH</sequence>
<evidence type="ECO:0000256" key="1">
    <source>
        <dbReference type="ARBA" id="ARBA00004141"/>
    </source>
</evidence>
<feature type="transmembrane region" description="Helical" evidence="5">
    <location>
        <begin position="618"/>
        <end position="636"/>
    </location>
</feature>
<name>A0AAD5FPI7_SILAS</name>
<evidence type="ECO:0000313" key="8">
    <source>
        <dbReference type="Proteomes" id="UP001205998"/>
    </source>
</evidence>
<dbReference type="GO" id="GO:0004930">
    <property type="term" value="F:G protein-coupled receptor activity"/>
    <property type="evidence" value="ECO:0007669"/>
    <property type="project" value="InterPro"/>
</dbReference>
<dbReference type="InterPro" id="IPR017981">
    <property type="entry name" value="GPCR_2-like_7TM"/>
</dbReference>
<feature type="domain" description="G-protein coupled receptors family 2 profile 2" evidence="6">
    <location>
        <begin position="502"/>
        <end position="752"/>
    </location>
</feature>
<dbReference type="GO" id="GO:0007189">
    <property type="term" value="P:adenylate cyclase-activating G protein-coupled receptor signaling pathway"/>
    <property type="evidence" value="ECO:0007669"/>
    <property type="project" value="TreeGrafter"/>
</dbReference>
<feature type="transmembrane region" description="Helical" evidence="5">
    <location>
        <begin position="698"/>
        <end position="719"/>
    </location>
</feature>
<keyword evidence="3 5" id="KW-1133">Transmembrane helix</keyword>
<evidence type="ECO:0000256" key="2">
    <source>
        <dbReference type="ARBA" id="ARBA00022692"/>
    </source>
</evidence>
<dbReference type="SUPFAM" id="SSF81321">
    <property type="entry name" value="Family A G protein-coupled receptor-like"/>
    <property type="match status" value="1"/>
</dbReference>
<dbReference type="Pfam" id="PF00002">
    <property type="entry name" value="7tm_2"/>
    <property type="match status" value="2"/>
</dbReference>
<dbReference type="AlphaFoldDB" id="A0AAD5FPI7"/>
<evidence type="ECO:0000259" key="6">
    <source>
        <dbReference type="PROSITE" id="PS50261"/>
    </source>
</evidence>
<proteinExistence type="predicted"/>
<evidence type="ECO:0000256" key="5">
    <source>
        <dbReference type="SAM" id="Phobius"/>
    </source>
</evidence>
<evidence type="ECO:0000313" key="7">
    <source>
        <dbReference type="EMBL" id="KAI5623503.1"/>
    </source>
</evidence>
<dbReference type="Proteomes" id="UP001205998">
    <property type="component" value="Unassembled WGS sequence"/>
</dbReference>
<keyword evidence="8" id="KW-1185">Reference proteome</keyword>
<dbReference type="PANTHER" id="PTHR12011:SF469">
    <property type="entry name" value="ADHESION G PROTEIN-COUPLED RECEPTOR E1-RELATED"/>
    <property type="match status" value="1"/>
</dbReference>
<accession>A0AAD5FPI7</accession>
<feature type="transmembrane region" description="Helical" evidence="5">
    <location>
        <begin position="353"/>
        <end position="371"/>
    </location>
</feature>
<feature type="transmembrane region" description="Helical" evidence="5">
    <location>
        <begin position="312"/>
        <end position="332"/>
    </location>
</feature>
<feature type="transmembrane region" description="Helical" evidence="5">
    <location>
        <begin position="433"/>
        <end position="454"/>
    </location>
</feature>
<keyword evidence="4 5" id="KW-0472">Membrane</keyword>
<protein>
    <submittedName>
        <fullName evidence="7">Adhesion G protein-coupled receptor E3-like</fullName>
    </submittedName>
</protein>
<feature type="transmembrane region" description="Helical" evidence="5">
    <location>
        <begin position="534"/>
        <end position="551"/>
    </location>
</feature>
<dbReference type="InterPro" id="IPR000832">
    <property type="entry name" value="GPCR_2_secretin-like"/>
</dbReference>
<feature type="transmembrane region" description="Helical" evidence="5">
    <location>
        <begin position="656"/>
        <end position="678"/>
    </location>
</feature>